<feature type="compositionally biased region" description="Polar residues" evidence="1">
    <location>
        <begin position="45"/>
        <end position="56"/>
    </location>
</feature>
<organism evidence="3 4">
    <name type="scientific">Ceratodon purpureus</name>
    <name type="common">Fire moss</name>
    <name type="synonym">Dicranum purpureum</name>
    <dbReference type="NCBI Taxonomy" id="3225"/>
    <lineage>
        <taxon>Eukaryota</taxon>
        <taxon>Viridiplantae</taxon>
        <taxon>Streptophyta</taxon>
        <taxon>Embryophyta</taxon>
        <taxon>Bryophyta</taxon>
        <taxon>Bryophytina</taxon>
        <taxon>Bryopsida</taxon>
        <taxon>Dicranidae</taxon>
        <taxon>Pseudoditrichales</taxon>
        <taxon>Ditrichaceae</taxon>
        <taxon>Ceratodon</taxon>
    </lineage>
</organism>
<accession>A0A8T0GTC6</accession>
<protein>
    <submittedName>
        <fullName evidence="3">Uncharacterized protein</fullName>
    </submittedName>
</protein>
<sequence length="56" mass="6173">MQQSGFCTLWVLLLIPTSPNNQKIKNSSLQPQNPNVTHCNRLPTAHNNPSANFEAG</sequence>
<name>A0A8T0GTC6_CERPU</name>
<keyword evidence="2" id="KW-0732">Signal</keyword>
<feature type="compositionally biased region" description="Polar residues" evidence="1">
    <location>
        <begin position="21"/>
        <end position="38"/>
    </location>
</feature>
<feature type="chain" id="PRO_5035715536" evidence="2">
    <location>
        <begin position="22"/>
        <end position="56"/>
    </location>
</feature>
<dbReference type="EMBL" id="CM026430">
    <property type="protein sequence ID" value="KAG0561619.1"/>
    <property type="molecule type" value="Genomic_DNA"/>
</dbReference>
<evidence type="ECO:0000313" key="3">
    <source>
        <dbReference type="EMBL" id="KAG0561619.1"/>
    </source>
</evidence>
<keyword evidence="4" id="KW-1185">Reference proteome</keyword>
<proteinExistence type="predicted"/>
<dbReference type="AlphaFoldDB" id="A0A8T0GTC6"/>
<feature type="signal peptide" evidence="2">
    <location>
        <begin position="1"/>
        <end position="21"/>
    </location>
</feature>
<evidence type="ECO:0000313" key="4">
    <source>
        <dbReference type="Proteomes" id="UP000822688"/>
    </source>
</evidence>
<evidence type="ECO:0000256" key="1">
    <source>
        <dbReference type="SAM" id="MobiDB-lite"/>
    </source>
</evidence>
<gene>
    <name evidence="3" type="ORF">KC19_9G078900</name>
</gene>
<reference evidence="3" key="1">
    <citation type="submission" date="2020-06" db="EMBL/GenBank/DDBJ databases">
        <title>WGS assembly of Ceratodon purpureus strain R40.</title>
        <authorList>
            <person name="Carey S.B."/>
            <person name="Jenkins J."/>
            <person name="Shu S."/>
            <person name="Lovell J.T."/>
            <person name="Sreedasyam A."/>
            <person name="Maumus F."/>
            <person name="Tiley G.P."/>
            <person name="Fernandez-Pozo N."/>
            <person name="Barry K."/>
            <person name="Chen C."/>
            <person name="Wang M."/>
            <person name="Lipzen A."/>
            <person name="Daum C."/>
            <person name="Saski C.A."/>
            <person name="Payton A.C."/>
            <person name="Mcbreen J.C."/>
            <person name="Conrad R.E."/>
            <person name="Kollar L.M."/>
            <person name="Olsson S."/>
            <person name="Huttunen S."/>
            <person name="Landis J.B."/>
            <person name="Wickett N.J."/>
            <person name="Johnson M.G."/>
            <person name="Rensing S.A."/>
            <person name="Grimwood J."/>
            <person name="Schmutz J."/>
            <person name="Mcdaniel S.F."/>
        </authorList>
    </citation>
    <scope>NUCLEOTIDE SEQUENCE</scope>
    <source>
        <strain evidence="3">R40</strain>
    </source>
</reference>
<comment type="caution">
    <text evidence="3">The sequence shown here is derived from an EMBL/GenBank/DDBJ whole genome shotgun (WGS) entry which is preliminary data.</text>
</comment>
<evidence type="ECO:0000256" key="2">
    <source>
        <dbReference type="SAM" id="SignalP"/>
    </source>
</evidence>
<dbReference type="Proteomes" id="UP000822688">
    <property type="component" value="Chromosome 9"/>
</dbReference>
<feature type="region of interest" description="Disordered" evidence="1">
    <location>
        <begin position="21"/>
        <end position="56"/>
    </location>
</feature>